<dbReference type="Gene3D" id="1.10.1240.10">
    <property type="entry name" value="Methionine synthase domain"/>
    <property type="match status" value="1"/>
</dbReference>
<evidence type="ECO:0000256" key="1">
    <source>
        <dbReference type="ARBA" id="ARBA00023125"/>
    </source>
</evidence>
<dbReference type="Pfam" id="PF13411">
    <property type="entry name" value="MerR_1"/>
    <property type="match status" value="1"/>
</dbReference>
<gene>
    <name evidence="3" type="ORF">UFOPK3861_00792</name>
</gene>
<reference evidence="3" key="1">
    <citation type="submission" date="2020-05" db="EMBL/GenBank/DDBJ databases">
        <authorList>
            <person name="Chiriac C."/>
            <person name="Salcher M."/>
            <person name="Ghai R."/>
            <person name="Kavagutti S V."/>
        </authorList>
    </citation>
    <scope>NUCLEOTIDE SEQUENCE</scope>
</reference>
<organism evidence="3">
    <name type="scientific">freshwater metagenome</name>
    <dbReference type="NCBI Taxonomy" id="449393"/>
    <lineage>
        <taxon>unclassified sequences</taxon>
        <taxon>metagenomes</taxon>
        <taxon>ecological metagenomes</taxon>
    </lineage>
</organism>
<dbReference type="CDD" id="cd01104">
    <property type="entry name" value="HTH_MlrA-CarA"/>
    <property type="match status" value="1"/>
</dbReference>
<dbReference type="EMBL" id="CAFBNQ010000087">
    <property type="protein sequence ID" value="CAB4961069.1"/>
    <property type="molecule type" value="Genomic_DNA"/>
</dbReference>
<dbReference type="Gene3D" id="3.40.50.280">
    <property type="entry name" value="Cobalamin-binding domain"/>
    <property type="match status" value="1"/>
</dbReference>
<evidence type="ECO:0000313" key="3">
    <source>
        <dbReference type="EMBL" id="CAB4961069.1"/>
    </source>
</evidence>
<dbReference type="Pfam" id="PF02607">
    <property type="entry name" value="B12-binding_2"/>
    <property type="match status" value="1"/>
</dbReference>
<dbReference type="PROSITE" id="PS50937">
    <property type="entry name" value="HTH_MERR_2"/>
    <property type="match status" value="1"/>
</dbReference>
<protein>
    <submittedName>
        <fullName evidence="3">Unannotated protein</fullName>
    </submittedName>
</protein>
<dbReference type="PANTHER" id="PTHR30204:SF97">
    <property type="entry name" value="MERR FAMILY REGULATORY PROTEIN"/>
    <property type="match status" value="1"/>
</dbReference>
<dbReference type="InterPro" id="IPR036594">
    <property type="entry name" value="Meth_synthase_dom"/>
</dbReference>
<keyword evidence="1" id="KW-0238">DNA-binding</keyword>
<dbReference type="InterPro" id="IPR003759">
    <property type="entry name" value="Cbl-bd_cap"/>
</dbReference>
<proteinExistence type="predicted"/>
<feature type="domain" description="HTH merR-type" evidence="2">
    <location>
        <begin position="4"/>
        <end position="73"/>
    </location>
</feature>
<dbReference type="InterPro" id="IPR047057">
    <property type="entry name" value="MerR_fam"/>
</dbReference>
<dbReference type="Gene3D" id="1.10.1660.10">
    <property type="match status" value="1"/>
</dbReference>
<sequence>MEELLTVAAVARQIGVAPATLRTWARRYGLGPSSHEAGEHRKYCASDLAKLTLMRRLISAGVAPADAAEQALAHKGEVKVEKILKAFEVREDVVAAVVKAANSLDRNFIESILRKDIDKYGVIDSWQEVIVPVLVIVGDAWEETRTGIEIEHLLSETITAILRERSKQLKAPLNSRPVLLASVGEELHCLALHALHAALAEAKVDCNFLGARTPLEALSNVITRSAPPAVFLWAQLSKNGDPKFFRDIPAIRPAPRFILGGPGWDRDECADAAFADDLTLACEQIKQALGA</sequence>
<dbReference type="InterPro" id="IPR009061">
    <property type="entry name" value="DNA-bd_dom_put_sf"/>
</dbReference>
<dbReference type="AlphaFoldDB" id="A0A6J7L415"/>
<dbReference type="GO" id="GO:0003700">
    <property type="term" value="F:DNA-binding transcription factor activity"/>
    <property type="evidence" value="ECO:0007669"/>
    <property type="project" value="InterPro"/>
</dbReference>
<dbReference type="InterPro" id="IPR000551">
    <property type="entry name" value="MerR-type_HTH_dom"/>
</dbReference>
<evidence type="ECO:0000259" key="2">
    <source>
        <dbReference type="PROSITE" id="PS50937"/>
    </source>
</evidence>
<dbReference type="PANTHER" id="PTHR30204">
    <property type="entry name" value="REDOX-CYCLING DRUG-SENSING TRANSCRIPTIONAL ACTIVATOR SOXR"/>
    <property type="match status" value="1"/>
</dbReference>
<dbReference type="SMART" id="SM00422">
    <property type="entry name" value="HTH_MERR"/>
    <property type="match status" value="1"/>
</dbReference>
<dbReference type="GO" id="GO:0003677">
    <property type="term" value="F:DNA binding"/>
    <property type="evidence" value="ECO:0007669"/>
    <property type="project" value="UniProtKB-KW"/>
</dbReference>
<name>A0A6J7L415_9ZZZZ</name>
<accession>A0A6J7L415</accession>
<dbReference type="SUPFAM" id="SSF46955">
    <property type="entry name" value="Putative DNA-binding domain"/>
    <property type="match status" value="1"/>
</dbReference>